<dbReference type="Pfam" id="PF00149">
    <property type="entry name" value="Metallophos"/>
    <property type="match status" value="1"/>
</dbReference>
<proteinExistence type="predicted"/>
<dbReference type="InterPro" id="IPR004843">
    <property type="entry name" value="Calcineurin-like_PHP"/>
</dbReference>
<organism evidence="2 3">
    <name type="scientific">Penicillium malachiteum</name>
    <dbReference type="NCBI Taxonomy" id="1324776"/>
    <lineage>
        <taxon>Eukaryota</taxon>
        <taxon>Fungi</taxon>
        <taxon>Dikarya</taxon>
        <taxon>Ascomycota</taxon>
        <taxon>Pezizomycotina</taxon>
        <taxon>Eurotiomycetes</taxon>
        <taxon>Eurotiomycetidae</taxon>
        <taxon>Eurotiales</taxon>
        <taxon>Aspergillaceae</taxon>
        <taxon>Penicillium</taxon>
    </lineage>
</organism>
<sequence>MSSLHDLLNRQRPGIWQQFRAQTCVFLARKLYTWGHNIAAAPVKNTVSVVCISNTHNIEVEIPDGDILIHSGDLTQSGSFQELQKVTTWINAQPHHTKIVIAGNHDMLLDSIWDDSSGRAASERKELDWGDIIYLQNEEFSISCPNSRRLNVYGSPYSPRHGNWAFQYPRIEDIWPSSMPTEVDILITHGAPFAHLDLLKLGCPHPLQALWRVRPRLHVFGHIHEGAGTEWVSFDKLQSAYERTLAARGGI</sequence>
<dbReference type="InterPro" id="IPR051693">
    <property type="entry name" value="UPF0046_metallophosphoest"/>
</dbReference>
<feature type="domain" description="Calcineurin-like phosphoesterase" evidence="1">
    <location>
        <begin position="63"/>
        <end position="225"/>
    </location>
</feature>
<dbReference type="PANTHER" id="PTHR12905:SF18">
    <property type="entry name" value="ESTER HYDROLASE, PUTATIVE (AFU_ORTHOLOGUE AFUA_4G03130)-RELATED"/>
    <property type="match status" value="1"/>
</dbReference>
<reference evidence="2" key="1">
    <citation type="journal article" date="2023" name="IMA Fungus">
        <title>Comparative genomic study of the Penicillium genus elucidates a diverse pangenome and 15 lateral gene transfer events.</title>
        <authorList>
            <person name="Petersen C."/>
            <person name="Sorensen T."/>
            <person name="Nielsen M.R."/>
            <person name="Sondergaard T.E."/>
            <person name="Sorensen J.L."/>
            <person name="Fitzpatrick D.A."/>
            <person name="Frisvad J.C."/>
            <person name="Nielsen K.L."/>
        </authorList>
    </citation>
    <scope>NUCLEOTIDE SEQUENCE</scope>
    <source>
        <strain evidence="2">IBT 17514</strain>
    </source>
</reference>
<dbReference type="InterPro" id="IPR029052">
    <property type="entry name" value="Metallo-depent_PP-like"/>
</dbReference>
<accession>A0AAD6MUN9</accession>
<protein>
    <recommendedName>
        <fullName evidence="1">Calcineurin-like phosphoesterase domain-containing protein</fullName>
    </recommendedName>
</protein>
<keyword evidence="3" id="KW-1185">Reference proteome</keyword>
<evidence type="ECO:0000259" key="1">
    <source>
        <dbReference type="Pfam" id="PF00149"/>
    </source>
</evidence>
<dbReference type="Proteomes" id="UP001215712">
    <property type="component" value="Unassembled WGS sequence"/>
</dbReference>
<dbReference type="EMBL" id="JAQJAN010000010">
    <property type="protein sequence ID" value="KAJ5719723.1"/>
    <property type="molecule type" value="Genomic_DNA"/>
</dbReference>
<dbReference type="PANTHER" id="PTHR12905">
    <property type="entry name" value="METALLOPHOSPHOESTERASE"/>
    <property type="match status" value="1"/>
</dbReference>
<dbReference type="AlphaFoldDB" id="A0AAD6MUN9"/>
<evidence type="ECO:0000313" key="2">
    <source>
        <dbReference type="EMBL" id="KAJ5719723.1"/>
    </source>
</evidence>
<gene>
    <name evidence="2" type="ORF">N7493_007301</name>
</gene>
<evidence type="ECO:0000313" key="3">
    <source>
        <dbReference type="Proteomes" id="UP001215712"/>
    </source>
</evidence>
<dbReference type="CDD" id="cd07379">
    <property type="entry name" value="MPP_239FB"/>
    <property type="match status" value="1"/>
</dbReference>
<dbReference type="SUPFAM" id="SSF56300">
    <property type="entry name" value="Metallo-dependent phosphatases"/>
    <property type="match status" value="1"/>
</dbReference>
<comment type="caution">
    <text evidence="2">The sequence shown here is derived from an EMBL/GenBank/DDBJ whole genome shotgun (WGS) entry which is preliminary data.</text>
</comment>
<name>A0AAD6MUN9_9EURO</name>
<reference evidence="2" key="2">
    <citation type="submission" date="2023-01" db="EMBL/GenBank/DDBJ databases">
        <authorList>
            <person name="Petersen C."/>
        </authorList>
    </citation>
    <scope>NUCLEOTIDE SEQUENCE</scope>
    <source>
        <strain evidence="2">IBT 17514</strain>
    </source>
</reference>
<dbReference type="Gene3D" id="3.60.21.10">
    <property type="match status" value="1"/>
</dbReference>
<dbReference type="GO" id="GO:0016787">
    <property type="term" value="F:hydrolase activity"/>
    <property type="evidence" value="ECO:0007669"/>
    <property type="project" value="InterPro"/>
</dbReference>